<dbReference type="EMBL" id="KQ085967">
    <property type="protein sequence ID" value="KLO12983.1"/>
    <property type="molecule type" value="Genomic_DNA"/>
</dbReference>
<evidence type="ECO:0000313" key="2">
    <source>
        <dbReference type="Proteomes" id="UP000053477"/>
    </source>
</evidence>
<accession>A0A0H2RU72</accession>
<name>A0A0H2RU72_9AGAM</name>
<dbReference type="AlphaFoldDB" id="A0A0H2RU72"/>
<gene>
    <name evidence="1" type="ORF">SCHPADRAFT_940759</name>
</gene>
<dbReference type="InterPro" id="IPR023213">
    <property type="entry name" value="CAT-like_dom_sf"/>
</dbReference>
<dbReference type="OrthoDB" id="1862401at2759"/>
<proteinExistence type="predicted"/>
<organism evidence="1 2">
    <name type="scientific">Schizopora paradoxa</name>
    <dbReference type="NCBI Taxonomy" id="27342"/>
    <lineage>
        <taxon>Eukaryota</taxon>
        <taxon>Fungi</taxon>
        <taxon>Dikarya</taxon>
        <taxon>Basidiomycota</taxon>
        <taxon>Agaricomycotina</taxon>
        <taxon>Agaricomycetes</taxon>
        <taxon>Hymenochaetales</taxon>
        <taxon>Schizoporaceae</taxon>
        <taxon>Schizopora</taxon>
    </lineage>
</organism>
<dbReference type="Gene3D" id="3.30.559.10">
    <property type="entry name" value="Chloramphenicol acetyltransferase-like domain"/>
    <property type="match status" value="1"/>
</dbReference>
<dbReference type="SUPFAM" id="SSF52777">
    <property type="entry name" value="CoA-dependent acyltransferases"/>
    <property type="match status" value="1"/>
</dbReference>
<dbReference type="Proteomes" id="UP000053477">
    <property type="component" value="Unassembled WGS sequence"/>
</dbReference>
<keyword evidence="2" id="KW-1185">Reference proteome</keyword>
<dbReference type="Pfam" id="PF02458">
    <property type="entry name" value="Transferase"/>
    <property type="match status" value="1"/>
</dbReference>
<evidence type="ECO:0000313" key="1">
    <source>
        <dbReference type="EMBL" id="KLO12983.1"/>
    </source>
</evidence>
<sequence length="468" mass="53101">MSYPTPYTDEKDQVEWVHPPSSLVGLRMIPLSITNQIFHACDQVFIVPGPIDVPRLKKAIMAWFTLVPHAAGRLSRGEDDTWAIKMSYPIPITISSYSGTYTDEQVYSVFPPFLDPLPWDFEAPVDPEKQPLIRFKITNILRTGETAIAIHTSHAVVDGISLFRVLNMLNDLYCGANLADMTPVNYESYFSPPPPYLEPGGEAYKRAMAKMPFLEQGHTGQVILEKWLKALADTDRVDLFFTKEHMDVLSRRANAGRPKDAKPLSTGTVLPAYLFTVFNRVYGKPRFNRVLSVLGVRGKRSPPCSSYRFPSPASAGMAIVQTVSKRFEQDHLLDISALAEDIRNHNEDCLDPQNLLDIVSLYDQRQLEMKKEGVYAFMLPETNTRIHFGYGANRCRFFNWPPQKHYIRAFKANPIRHGDGTWEDRGDVIHAVFLVEKGAANKVCDLVREELDAWVLEDLRNQKSQAKL</sequence>
<reference evidence="1 2" key="1">
    <citation type="submission" date="2015-04" db="EMBL/GenBank/DDBJ databases">
        <title>Complete genome sequence of Schizopora paradoxa KUC8140, a cosmopolitan wood degrader in East Asia.</title>
        <authorList>
            <consortium name="DOE Joint Genome Institute"/>
            <person name="Min B."/>
            <person name="Park H."/>
            <person name="Jang Y."/>
            <person name="Kim J.-J."/>
            <person name="Kim K.H."/>
            <person name="Pangilinan J."/>
            <person name="Lipzen A."/>
            <person name="Riley R."/>
            <person name="Grigoriev I.V."/>
            <person name="Spatafora J.W."/>
            <person name="Choi I.-G."/>
        </authorList>
    </citation>
    <scope>NUCLEOTIDE SEQUENCE [LARGE SCALE GENOMIC DNA]</scope>
    <source>
        <strain evidence="1 2">KUC8140</strain>
    </source>
</reference>
<dbReference type="InParanoid" id="A0A0H2RU72"/>
<protein>
    <submittedName>
        <fullName evidence="1">Uncharacterized protein</fullName>
    </submittedName>
</protein>